<proteinExistence type="predicted"/>
<dbReference type="eggNOG" id="ENOG502S5NC">
    <property type="taxonomic scope" value="Eukaryota"/>
</dbReference>
<keyword evidence="3" id="KW-1185">Reference proteome</keyword>
<dbReference type="PANTHER" id="PTHR28156">
    <property type="entry name" value="FAS1 DOMAIN-CONTAINING PROTEIN YDR262W"/>
    <property type="match status" value="1"/>
</dbReference>
<dbReference type="PANTHER" id="PTHR28156:SF1">
    <property type="entry name" value="FAS1 DOMAIN-CONTAINING PROTEIN YDR262W"/>
    <property type="match status" value="1"/>
</dbReference>
<evidence type="ECO:0000313" key="2">
    <source>
        <dbReference type="EMBL" id="EER31993.1"/>
    </source>
</evidence>
<reference evidence="2 3" key="1">
    <citation type="journal article" date="2009" name="Nature">
        <title>Evolution of pathogenicity and sexual reproduction in eight Candida genomes.</title>
        <authorList>
            <person name="Butler G."/>
            <person name="Rasmussen M.D."/>
            <person name="Lin M.F."/>
            <person name="Santos M.A."/>
            <person name="Sakthikumar S."/>
            <person name="Munro C.A."/>
            <person name="Rheinbay E."/>
            <person name="Grabherr M."/>
            <person name="Forche A."/>
            <person name="Reedy J.L."/>
            <person name="Agrafioti I."/>
            <person name="Arnaud M.B."/>
            <person name="Bates S."/>
            <person name="Brown A.J."/>
            <person name="Brunke S."/>
            <person name="Costanzo M.C."/>
            <person name="Fitzpatrick D.A."/>
            <person name="de Groot P.W."/>
            <person name="Harris D."/>
            <person name="Hoyer L.L."/>
            <person name="Hube B."/>
            <person name="Klis F.M."/>
            <person name="Kodira C."/>
            <person name="Lennard N."/>
            <person name="Logue M.E."/>
            <person name="Martin R."/>
            <person name="Neiman A.M."/>
            <person name="Nikolaou E."/>
            <person name="Quail M.A."/>
            <person name="Quinn J."/>
            <person name="Santos M.C."/>
            <person name="Schmitzberger F.F."/>
            <person name="Sherlock G."/>
            <person name="Shah P."/>
            <person name="Silverstein K.A."/>
            <person name="Skrzypek M.S."/>
            <person name="Soll D."/>
            <person name="Staggs R."/>
            <person name="Stansfield I."/>
            <person name="Stumpf M.P."/>
            <person name="Sudbery P.E."/>
            <person name="Srikantha T."/>
            <person name="Zeng Q."/>
            <person name="Berman J."/>
            <person name="Berriman M."/>
            <person name="Heitman J."/>
            <person name="Gow N.A."/>
            <person name="Lorenz M.C."/>
            <person name="Birren B.W."/>
            <person name="Kellis M."/>
            <person name="Cuomo C.A."/>
        </authorList>
    </citation>
    <scope>NUCLEOTIDE SEQUENCE [LARGE SCALE GENOMIC DNA]</scope>
    <source>
        <strain evidence="3">ATCC MYA-3404 / T1</strain>
    </source>
</reference>
<dbReference type="InterPro" id="IPR040200">
    <property type="entry name" value="Mug57-like"/>
</dbReference>
<dbReference type="RefSeq" id="XP_002550478.1">
    <property type="nucleotide sequence ID" value="XM_002550432.1"/>
</dbReference>
<dbReference type="AlphaFoldDB" id="C5MFD3"/>
<keyword evidence="1" id="KW-0732">Signal</keyword>
<sequence length="431" mass="48837">MKLSTVISIATVTSLVAAKNVINLQNLRLGVEAEEETHKNDKRDPKNVVNLQGLRLGVINEEEKEVNHAKRDAKNVVDFIGLRQADGESKHINKREPKNVVNLAHFDEDDEDEGKKKREAKRVTKLHGDDILSKRDPKNIVNLQALKEGFEAEAKAAGNVKRTFNAELPQLKILKDSLDEGNEPKRDAQDLARLASLVDAVGKRDAKNVVNLNDFITSSKPVKREPKNVFNLDKFQQSNHQVKRQEEQQQVLDNSNNVFTFDLADCYNNLLQSVLPQLSSISIFSGYIRQFQDIDAKTANPNEVMLIVAPNDDAVESKLNDLKPWEFPKSLESNMNEKEQEDVVNDNLLNFLNGHLVNNFEKKLIIDKSVSDSVIIVTQLNNGNFLKIKQIRSTDKFFIKLVEQENWINVESVKQVENGFVFIINDSLVKP</sequence>
<dbReference type="VEuPathDB" id="FungiDB:CTRG_04776"/>
<gene>
    <name evidence="2" type="ORF">CTRG_04776</name>
</gene>
<dbReference type="OrthoDB" id="5551751at2759"/>
<dbReference type="KEGG" id="ctp:CTRG_04776"/>
<dbReference type="GeneID" id="8298129"/>
<evidence type="ECO:0000256" key="1">
    <source>
        <dbReference type="ARBA" id="ARBA00022729"/>
    </source>
</evidence>
<name>C5MFD3_CANTT</name>
<dbReference type="STRING" id="294747.C5MFD3"/>
<protein>
    <recommendedName>
        <fullName evidence="4">FAS1 domain-containing protein</fullName>
    </recommendedName>
</protein>
<dbReference type="HOGENOM" id="CLU_052194_0_0_1"/>
<accession>C5MFD3</accession>
<dbReference type="EMBL" id="GG692400">
    <property type="protein sequence ID" value="EER31993.1"/>
    <property type="molecule type" value="Genomic_DNA"/>
</dbReference>
<organism evidence="2 3">
    <name type="scientific">Candida tropicalis (strain ATCC MYA-3404 / T1)</name>
    <name type="common">Yeast</name>
    <dbReference type="NCBI Taxonomy" id="294747"/>
    <lineage>
        <taxon>Eukaryota</taxon>
        <taxon>Fungi</taxon>
        <taxon>Dikarya</taxon>
        <taxon>Ascomycota</taxon>
        <taxon>Saccharomycotina</taxon>
        <taxon>Pichiomycetes</taxon>
        <taxon>Debaryomycetaceae</taxon>
        <taxon>Candida/Lodderomyces clade</taxon>
        <taxon>Candida</taxon>
    </lineage>
</organism>
<evidence type="ECO:0000313" key="3">
    <source>
        <dbReference type="Proteomes" id="UP000002037"/>
    </source>
</evidence>
<dbReference type="Proteomes" id="UP000002037">
    <property type="component" value="Unassembled WGS sequence"/>
</dbReference>
<evidence type="ECO:0008006" key="4">
    <source>
        <dbReference type="Google" id="ProtNLM"/>
    </source>
</evidence>